<dbReference type="EMBL" id="JAQQWN010000010">
    <property type="protein sequence ID" value="KAK8062428.1"/>
    <property type="molecule type" value="Genomic_DNA"/>
</dbReference>
<evidence type="ECO:0000256" key="1">
    <source>
        <dbReference type="SAM" id="MobiDB-lite"/>
    </source>
</evidence>
<evidence type="ECO:0008006" key="4">
    <source>
        <dbReference type="Google" id="ProtNLM"/>
    </source>
</evidence>
<organism evidence="2 3">
    <name type="scientific">Apiospora hydei</name>
    <dbReference type="NCBI Taxonomy" id="1337664"/>
    <lineage>
        <taxon>Eukaryota</taxon>
        <taxon>Fungi</taxon>
        <taxon>Dikarya</taxon>
        <taxon>Ascomycota</taxon>
        <taxon>Pezizomycotina</taxon>
        <taxon>Sordariomycetes</taxon>
        <taxon>Xylariomycetidae</taxon>
        <taxon>Amphisphaeriales</taxon>
        <taxon>Apiosporaceae</taxon>
        <taxon>Apiospora</taxon>
    </lineage>
</organism>
<evidence type="ECO:0000313" key="3">
    <source>
        <dbReference type="Proteomes" id="UP001433268"/>
    </source>
</evidence>
<gene>
    <name evidence="2" type="ORF">PG997_014525</name>
</gene>
<keyword evidence="3" id="KW-1185">Reference proteome</keyword>
<protein>
    <recommendedName>
        <fullName evidence="4">Secreted protein</fullName>
    </recommendedName>
</protein>
<feature type="compositionally biased region" description="Polar residues" evidence="1">
    <location>
        <begin position="30"/>
        <end position="50"/>
    </location>
</feature>
<name>A0ABR1UU29_9PEZI</name>
<comment type="caution">
    <text evidence="2">The sequence shown here is derived from an EMBL/GenBank/DDBJ whole genome shotgun (WGS) entry which is preliminary data.</text>
</comment>
<dbReference type="RefSeq" id="XP_066661027.1">
    <property type="nucleotide sequence ID" value="XM_066818839.1"/>
</dbReference>
<proteinExistence type="predicted"/>
<feature type="region of interest" description="Disordered" evidence="1">
    <location>
        <begin position="26"/>
        <end position="66"/>
    </location>
</feature>
<accession>A0ABR1UU29</accession>
<sequence>MHVTPVWLALLQQLLLPKHDQHGFTAPALPQNTDVTLSPSSHRSFQSNVELQKKHTRKRDRPVPGTVKNYARISSPLASTARIVDTRPGWYRERLREELRERRLANGPCEKLSETADVMFAISRAQHDGFPVRQSLLAPKATFGRRGSCGVCAYMLAKYTSRWLFYQTAVTISGISRFRSVCEVVNPAKDKKIEEVASRHQLPLLP</sequence>
<evidence type="ECO:0000313" key="2">
    <source>
        <dbReference type="EMBL" id="KAK8062428.1"/>
    </source>
</evidence>
<dbReference type="GeneID" id="92051899"/>
<reference evidence="2 3" key="1">
    <citation type="submission" date="2023-01" db="EMBL/GenBank/DDBJ databases">
        <title>Analysis of 21 Apiospora genomes using comparative genomics revels a genus with tremendous synthesis potential of carbohydrate active enzymes and secondary metabolites.</title>
        <authorList>
            <person name="Sorensen T."/>
        </authorList>
    </citation>
    <scope>NUCLEOTIDE SEQUENCE [LARGE SCALE GENOMIC DNA]</scope>
    <source>
        <strain evidence="2 3">CBS 114990</strain>
    </source>
</reference>
<dbReference type="Proteomes" id="UP001433268">
    <property type="component" value="Unassembled WGS sequence"/>
</dbReference>